<dbReference type="Proteomes" id="UP000595636">
    <property type="component" value="Chromosome"/>
</dbReference>
<sequence>MRTSRSLRLLGAAAGGLSPIAPDAAHPAAVGHGTGDNPDGRTSRAAPVCGGNVLDRTKRY</sequence>
<gene>
    <name evidence="2" type="ORF">JEQ17_00760</name>
</gene>
<reference evidence="2 3" key="1">
    <citation type="submission" date="2020-12" db="EMBL/GenBank/DDBJ databases">
        <title>A novel species.</title>
        <authorList>
            <person name="Li K."/>
        </authorList>
    </citation>
    <scope>NUCLEOTIDE SEQUENCE [LARGE SCALE GENOMIC DNA]</scope>
    <source>
        <strain evidence="2 3">ZYC-3</strain>
    </source>
</reference>
<organism evidence="2 3">
    <name type="scientific">Streptomyces liliifuscus</name>
    <dbReference type="NCBI Taxonomy" id="2797636"/>
    <lineage>
        <taxon>Bacteria</taxon>
        <taxon>Bacillati</taxon>
        <taxon>Actinomycetota</taxon>
        <taxon>Actinomycetes</taxon>
        <taxon>Kitasatosporales</taxon>
        <taxon>Streptomycetaceae</taxon>
        <taxon>Streptomyces</taxon>
    </lineage>
</organism>
<evidence type="ECO:0000313" key="3">
    <source>
        <dbReference type="Proteomes" id="UP000595636"/>
    </source>
</evidence>
<protein>
    <submittedName>
        <fullName evidence="2">Uncharacterized protein</fullName>
    </submittedName>
</protein>
<dbReference type="RefSeq" id="WP_200393338.1">
    <property type="nucleotide sequence ID" value="NZ_CP066831.1"/>
</dbReference>
<evidence type="ECO:0000313" key="2">
    <source>
        <dbReference type="EMBL" id="QQM38169.1"/>
    </source>
</evidence>
<dbReference type="KEGG" id="slf:JEQ17_00760"/>
<proteinExistence type="predicted"/>
<dbReference type="EMBL" id="CP066831">
    <property type="protein sequence ID" value="QQM38169.1"/>
    <property type="molecule type" value="Genomic_DNA"/>
</dbReference>
<feature type="region of interest" description="Disordered" evidence="1">
    <location>
        <begin position="16"/>
        <end position="60"/>
    </location>
</feature>
<dbReference type="AlphaFoldDB" id="A0A7T7HZD1"/>
<accession>A0A7T7HZD1</accession>
<evidence type="ECO:0000256" key="1">
    <source>
        <dbReference type="SAM" id="MobiDB-lite"/>
    </source>
</evidence>
<name>A0A7T7HZD1_9ACTN</name>
<keyword evidence="3" id="KW-1185">Reference proteome</keyword>